<dbReference type="AlphaFoldDB" id="K2NMS8"/>
<protein>
    <recommendedName>
        <fullName evidence="4">Asp/Glu racemase</fullName>
    </recommendedName>
</protein>
<dbReference type="RefSeq" id="WP_009452026.1">
    <property type="nucleotide sequence ID" value="NZ_AMSI01000015.1"/>
</dbReference>
<dbReference type="InterPro" id="IPR052186">
    <property type="entry name" value="Hydantoin_racemase-like"/>
</dbReference>
<dbReference type="EMBL" id="AMSI01000015">
    <property type="protein sequence ID" value="EKF40740.1"/>
    <property type="molecule type" value="Genomic_DNA"/>
</dbReference>
<organism evidence="2 3">
    <name type="scientific">Nitratireductor indicus C115</name>
    <dbReference type="NCBI Taxonomy" id="1231190"/>
    <lineage>
        <taxon>Bacteria</taxon>
        <taxon>Pseudomonadati</taxon>
        <taxon>Pseudomonadota</taxon>
        <taxon>Alphaproteobacteria</taxon>
        <taxon>Hyphomicrobiales</taxon>
        <taxon>Phyllobacteriaceae</taxon>
        <taxon>Nitratireductor</taxon>
    </lineage>
</organism>
<evidence type="ECO:0000256" key="1">
    <source>
        <dbReference type="ARBA" id="ARBA00038414"/>
    </source>
</evidence>
<dbReference type="PATRIC" id="fig|1231190.3.peg.3944"/>
<reference evidence="2 3" key="1">
    <citation type="journal article" date="2012" name="J. Bacteriol.">
        <title>Genome Sequence of Nitratireductor indicus Type Strain C115.</title>
        <authorList>
            <person name="Lai Q."/>
            <person name="Li G."/>
            <person name="Yu Z."/>
            <person name="Shao Z."/>
        </authorList>
    </citation>
    <scope>NUCLEOTIDE SEQUENCE [LARGE SCALE GENOMIC DNA]</scope>
    <source>
        <strain evidence="2 3">C115</strain>
    </source>
</reference>
<evidence type="ECO:0000313" key="3">
    <source>
        <dbReference type="Proteomes" id="UP000007374"/>
    </source>
</evidence>
<comment type="similarity">
    <text evidence="1">Belongs to the HyuE racemase family.</text>
</comment>
<evidence type="ECO:0008006" key="4">
    <source>
        <dbReference type="Google" id="ProtNLM"/>
    </source>
</evidence>
<dbReference type="Proteomes" id="UP000007374">
    <property type="component" value="Unassembled WGS sequence"/>
</dbReference>
<dbReference type="STRING" id="721133.SAMN05216176_113103"/>
<proteinExistence type="inferred from homology"/>
<dbReference type="eggNOG" id="COG4126">
    <property type="taxonomic scope" value="Bacteria"/>
</dbReference>
<evidence type="ECO:0000313" key="2">
    <source>
        <dbReference type="EMBL" id="EKF40740.1"/>
    </source>
</evidence>
<dbReference type="InterPro" id="IPR053714">
    <property type="entry name" value="Iso_Racemase_Enz_sf"/>
</dbReference>
<gene>
    <name evidence="2" type="ORF">NA8A_19083</name>
</gene>
<comment type="caution">
    <text evidence="2">The sequence shown here is derived from an EMBL/GenBank/DDBJ whole genome shotgun (WGS) entry which is preliminary data.</text>
</comment>
<dbReference type="InterPro" id="IPR015942">
    <property type="entry name" value="Asp/Glu/hydantoin_racemase"/>
</dbReference>
<dbReference type="PANTHER" id="PTHR28047:SF5">
    <property type="entry name" value="PROTEIN DCG1"/>
    <property type="match status" value="1"/>
</dbReference>
<dbReference type="PROSITE" id="PS51257">
    <property type="entry name" value="PROKAR_LIPOPROTEIN"/>
    <property type="match status" value="1"/>
</dbReference>
<dbReference type="PANTHER" id="PTHR28047">
    <property type="entry name" value="PROTEIN DCG1"/>
    <property type="match status" value="1"/>
</dbReference>
<dbReference type="Gene3D" id="3.40.50.12500">
    <property type="match status" value="1"/>
</dbReference>
<sequence>MNSQSRGRVLIINPNSNEAVTAAMGVAISCLSCTTGVEMETRSLAGAPFGIESEADAARVAPMLAELVGEEEAGYDAFVIGCFLDPGLAACRHMTKKPVFGIGECSIYAALSLADQFGVLALSRASVGRHKPIFRRLGVWDRLAGELPLSISVAEAVSEESVYPRLLDAALCLRDSHGAGAVVLGCAGMARHRQRLQDDTGISIIDPVQAGAMRALGAVLTNQAASA</sequence>
<accession>K2NMS8</accession>
<name>K2NMS8_9HYPH</name>
<keyword evidence="3" id="KW-1185">Reference proteome</keyword>
<dbReference type="Pfam" id="PF01177">
    <property type="entry name" value="Asp_Glu_race"/>
    <property type="match status" value="1"/>
</dbReference>
<dbReference type="GO" id="GO:0047661">
    <property type="term" value="F:amino-acid racemase activity"/>
    <property type="evidence" value="ECO:0007669"/>
    <property type="project" value="InterPro"/>
</dbReference>
<dbReference type="OrthoDB" id="9791723at2"/>